<gene>
    <name evidence="15" type="ORF">LSALG_LOCUS2708</name>
</gene>
<sequence>MGTPRKMWTLAEESALLAGVAKHGAGKWKTILTDEEFAPRLVNRSNVDLKDKWRNLSYHVSSSAWPAPQSSSDNNYKESEPWYHDMILQALSSVQNPDGIDIDSIHSYIEQKSDKKLPEIFSTYLTTKLRRMATHGKIERNGNLYKIKHDVPVDHKNNNDEQREVNNNSEETEEDLASYAAYRVAVAEDTQRKAIEACKKLDRLQNLVEESMAMLKLAEEAYEIALRDGIVLLCWDSDSVHESSVSSNDDILKED</sequence>
<dbReference type="InterPro" id="IPR001005">
    <property type="entry name" value="SANT/Myb"/>
</dbReference>
<evidence type="ECO:0000256" key="6">
    <source>
        <dbReference type="ARBA" id="ARBA00023125"/>
    </source>
</evidence>
<dbReference type="PROSITE" id="PS50090">
    <property type="entry name" value="MYB_LIKE"/>
    <property type="match status" value="1"/>
</dbReference>
<keyword evidence="16" id="KW-1185">Reference proteome</keyword>
<dbReference type="AlphaFoldDB" id="A0AA35VJ88"/>
<dbReference type="Pfam" id="PF00249">
    <property type="entry name" value="Myb_DNA-binding"/>
    <property type="match status" value="1"/>
</dbReference>
<keyword evidence="5 10" id="KW-0175">Coiled coil</keyword>
<dbReference type="InterPro" id="IPR009057">
    <property type="entry name" value="Homeodomain-like_sf"/>
</dbReference>
<evidence type="ECO:0000313" key="16">
    <source>
        <dbReference type="Proteomes" id="UP001177003"/>
    </source>
</evidence>
<dbReference type="FunFam" id="1.10.10.60:FF:000168">
    <property type="entry name" value="Telomere repeat-binding factor 1"/>
    <property type="match status" value="1"/>
</dbReference>
<dbReference type="GO" id="GO:0005730">
    <property type="term" value="C:nucleolus"/>
    <property type="evidence" value="ECO:0007669"/>
    <property type="project" value="UniProtKB-SubCell"/>
</dbReference>
<evidence type="ECO:0000256" key="9">
    <source>
        <dbReference type="ARBA" id="ARBA00032813"/>
    </source>
</evidence>
<dbReference type="Proteomes" id="UP001177003">
    <property type="component" value="Chromosome 0"/>
</dbReference>
<accession>A0AA35VJ88</accession>
<evidence type="ECO:0000259" key="12">
    <source>
        <dbReference type="PROSITE" id="PS50090"/>
    </source>
</evidence>
<dbReference type="SMART" id="SM00717">
    <property type="entry name" value="SANT"/>
    <property type="match status" value="1"/>
</dbReference>
<evidence type="ECO:0000313" key="15">
    <source>
        <dbReference type="EMBL" id="CAI9261942.1"/>
    </source>
</evidence>
<evidence type="ECO:0000259" key="14">
    <source>
        <dbReference type="PROSITE" id="PS51504"/>
    </source>
</evidence>
<dbReference type="PANTHER" id="PTHR46267">
    <property type="entry name" value="SINGLE MYB HISTONE 4"/>
    <property type="match status" value="1"/>
</dbReference>
<feature type="domain" description="Myb-like" evidence="12">
    <location>
        <begin position="5"/>
        <end position="57"/>
    </location>
</feature>
<dbReference type="GO" id="GO:0003691">
    <property type="term" value="F:double-stranded telomeric DNA binding"/>
    <property type="evidence" value="ECO:0007669"/>
    <property type="project" value="InterPro"/>
</dbReference>
<dbReference type="SUPFAM" id="SSF46785">
    <property type="entry name" value="Winged helix' DNA-binding domain"/>
    <property type="match status" value="1"/>
</dbReference>
<keyword evidence="6" id="KW-0238">DNA-binding</keyword>
<dbReference type="PROSITE" id="PS51294">
    <property type="entry name" value="HTH_MYB"/>
    <property type="match status" value="1"/>
</dbReference>
<feature type="coiled-coil region" evidence="10">
    <location>
        <begin position="187"/>
        <end position="221"/>
    </location>
</feature>
<dbReference type="PANTHER" id="PTHR46267:SF3">
    <property type="entry name" value="TELOMERE REPEAT-BINDING FACTOR 4-RELATED"/>
    <property type="match status" value="1"/>
</dbReference>
<evidence type="ECO:0000256" key="10">
    <source>
        <dbReference type="SAM" id="Coils"/>
    </source>
</evidence>
<dbReference type="GO" id="GO:0000786">
    <property type="term" value="C:nucleosome"/>
    <property type="evidence" value="ECO:0007669"/>
    <property type="project" value="InterPro"/>
</dbReference>
<reference evidence="15" key="1">
    <citation type="submission" date="2023-04" db="EMBL/GenBank/DDBJ databases">
        <authorList>
            <person name="Vijverberg K."/>
            <person name="Xiong W."/>
            <person name="Schranz E."/>
        </authorList>
    </citation>
    <scope>NUCLEOTIDE SEQUENCE</scope>
</reference>
<evidence type="ECO:0000256" key="8">
    <source>
        <dbReference type="ARBA" id="ARBA00023242"/>
    </source>
</evidence>
<evidence type="ECO:0000256" key="3">
    <source>
        <dbReference type="ARBA" id="ARBA00022454"/>
    </source>
</evidence>
<keyword evidence="8" id="KW-0539">Nucleus</keyword>
<feature type="region of interest" description="Disordered" evidence="11">
    <location>
        <begin position="152"/>
        <end position="173"/>
    </location>
</feature>
<dbReference type="CDD" id="cd11660">
    <property type="entry name" value="SANT_TRF"/>
    <property type="match status" value="1"/>
</dbReference>
<protein>
    <recommendedName>
        <fullName evidence="9">MYB transcription factor</fullName>
    </recommendedName>
</protein>
<organism evidence="15 16">
    <name type="scientific">Lactuca saligna</name>
    <name type="common">Willowleaf lettuce</name>
    <dbReference type="NCBI Taxonomy" id="75948"/>
    <lineage>
        <taxon>Eukaryota</taxon>
        <taxon>Viridiplantae</taxon>
        <taxon>Streptophyta</taxon>
        <taxon>Embryophyta</taxon>
        <taxon>Tracheophyta</taxon>
        <taxon>Spermatophyta</taxon>
        <taxon>Magnoliopsida</taxon>
        <taxon>eudicotyledons</taxon>
        <taxon>Gunneridae</taxon>
        <taxon>Pentapetalae</taxon>
        <taxon>asterids</taxon>
        <taxon>campanulids</taxon>
        <taxon>Asterales</taxon>
        <taxon>Asteraceae</taxon>
        <taxon>Cichorioideae</taxon>
        <taxon>Cichorieae</taxon>
        <taxon>Lactucinae</taxon>
        <taxon>Lactuca</taxon>
    </lineage>
</organism>
<dbReference type="Gene3D" id="1.10.10.10">
    <property type="entry name" value="Winged helix-like DNA-binding domain superfamily/Winged helix DNA-binding domain"/>
    <property type="match status" value="1"/>
</dbReference>
<dbReference type="InterPro" id="IPR036388">
    <property type="entry name" value="WH-like_DNA-bd_sf"/>
</dbReference>
<feature type="compositionally biased region" description="Basic and acidic residues" evidence="11">
    <location>
        <begin position="152"/>
        <end position="164"/>
    </location>
</feature>
<dbReference type="InterPro" id="IPR036390">
    <property type="entry name" value="WH_DNA-bd_sf"/>
</dbReference>
<feature type="domain" description="HTH myb-type" evidence="13">
    <location>
        <begin position="1"/>
        <end position="61"/>
    </location>
</feature>
<dbReference type="PROSITE" id="PS51504">
    <property type="entry name" value="H15"/>
    <property type="match status" value="1"/>
</dbReference>
<feature type="domain" description="H15" evidence="14">
    <location>
        <begin position="79"/>
        <end position="149"/>
    </location>
</feature>
<dbReference type="Gene3D" id="1.10.10.60">
    <property type="entry name" value="Homeodomain-like"/>
    <property type="match status" value="1"/>
</dbReference>
<evidence type="ECO:0000256" key="4">
    <source>
        <dbReference type="ARBA" id="ARBA00023015"/>
    </source>
</evidence>
<dbReference type="Pfam" id="PF00538">
    <property type="entry name" value="Linker_histone"/>
    <property type="match status" value="1"/>
</dbReference>
<evidence type="ECO:0000256" key="5">
    <source>
        <dbReference type="ARBA" id="ARBA00023054"/>
    </source>
</evidence>
<proteinExistence type="predicted"/>
<name>A0AA35VJ88_LACSI</name>
<dbReference type="InterPro" id="IPR005818">
    <property type="entry name" value="Histone_H1/H5_H15"/>
</dbReference>
<comment type="subcellular location">
    <subcellularLocation>
        <location evidence="1">Chromosome</location>
    </subcellularLocation>
    <subcellularLocation>
        <location evidence="2">Nucleus</location>
        <location evidence="2">Nucleolus</location>
    </subcellularLocation>
</comment>
<keyword evidence="7" id="KW-0804">Transcription</keyword>
<keyword evidence="4" id="KW-0805">Transcription regulation</keyword>
<evidence type="ECO:0000259" key="13">
    <source>
        <dbReference type="PROSITE" id="PS51294"/>
    </source>
</evidence>
<evidence type="ECO:0000256" key="11">
    <source>
        <dbReference type="SAM" id="MobiDB-lite"/>
    </source>
</evidence>
<evidence type="ECO:0000256" key="1">
    <source>
        <dbReference type="ARBA" id="ARBA00004286"/>
    </source>
</evidence>
<dbReference type="InterPro" id="IPR017930">
    <property type="entry name" value="Myb_dom"/>
</dbReference>
<evidence type="ECO:0000256" key="2">
    <source>
        <dbReference type="ARBA" id="ARBA00004604"/>
    </source>
</evidence>
<dbReference type="GO" id="GO:0006334">
    <property type="term" value="P:nucleosome assembly"/>
    <property type="evidence" value="ECO:0007669"/>
    <property type="project" value="InterPro"/>
</dbReference>
<dbReference type="SMART" id="SM00526">
    <property type="entry name" value="H15"/>
    <property type="match status" value="1"/>
</dbReference>
<dbReference type="InterPro" id="IPR044597">
    <property type="entry name" value="SMH1-6"/>
</dbReference>
<dbReference type="SUPFAM" id="SSF46689">
    <property type="entry name" value="Homeodomain-like"/>
    <property type="match status" value="1"/>
</dbReference>
<evidence type="ECO:0000256" key="7">
    <source>
        <dbReference type="ARBA" id="ARBA00023163"/>
    </source>
</evidence>
<dbReference type="EMBL" id="OX465086">
    <property type="protein sequence ID" value="CAI9261942.1"/>
    <property type="molecule type" value="Genomic_DNA"/>
</dbReference>
<keyword evidence="3" id="KW-0158">Chromosome</keyword>